<feature type="transmembrane region" description="Helical" evidence="1">
    <location>
        <begin position="91"/>
        <end position="111"/>
    </location>
</feature>
<accession>A0A6S6TRV8</accession>
<organism evidence="2">
    <name type="scientific">uncultured Sulfurovum sp</name>
    <dbReference type="NCBI Taxonomy" id="269237"/>
    <lineage>
        <taxon>Bacteria</taxon>
        <taxon>Pseudomonadati</taxon>
        <taxon>Campylobacterota</taxon>
        <taxon>Epsilonproteobacteria</taxon>
        <taxon>Campylobacterales</taxon>
        <taxon>Sulfurovaceae</taxon>
        <taxon>Sulfurovum</taxon>
        <taxon>environmental samples</taxon>
    </lineage>
</organism>
<feature type="transmembrane region" description="Helical" evidence="1">
    <location>
        <begin position="7"/>
        <end position="26"/>
    </location>
</feature>
<dbReference type="EMBL" id="CACVAX010000050">
    <property type="protein sequence ID" value="CAA6817796.1"/>
    <property type="molecule type" value="Genomic_DNA"/>
</dbReference>
<evidence type="ECO:0000256" key="1">
    <source>
        <dbReference type="SAM" id="Phobius"/>
    </source>
</evidence>
<keyword evidence="1" id="KW-0472">Membrane</keyword>
<reference evidence="2" key="1">
    <citation type="submission" date="2020-01" db="EMBL/GenBank/DDBJ databases">
        <authorList>
            <person name="Meier V. D."/>
            <person name="Meier V D."/>
        </authorList>
    </citation>
    <scope>NUCLEOTIDE SEQUENCE</scope>
    <source>
        <strain evidence="2">HLG_WM_MAG_04</strain>
    </source>
</reference>
<dbReference type="AlphaFoldDB" id="A0A6S6TRV8"/>
<feature type="transmembrane region" description="Helical" evidence="1">
    <location>
        <begin position="61"/>
        <end position="85"/>
    </location>
</feature>
<protein>
    <submittedName>
        <fullName evidence="2">Bll5565 protein</fullName>
    </submittedName>
</protein>
<keyword evidence="1" id="KW-0812">Transmembrane</keyword>
<proteinExistence type="predicted"/>
<gene>
    <name evidence="2" type="ORF">HELGO_WM8142</name>
</gene>
<name>A0A6S6TRV8_9BACT</name>
<evidence type="ECO:0000313" key="2">
    <source>
        <dbReference type="EMBL" id="CAA6817796.1"/>
    </source>
</evidence>
<sequence>MGFFNKIFGRVLLIVQFILVFLFILFEEIIWEGIAKPIYNKIESLKITQKLEAKIEHTHRYVILAIFSILLLGVEAAGLLAGVFFVQGQVLLGLVLYVAKIPIAAFVFWLFKAGKEKLLSFHWFNWSYEKLMAGLEWLKERESYQSMMRYMLEIKTLIKEKWKIIKAKYFAEEGSFMKELKGFYKYMKNFKNNTKKDNKDIKKGDKEVD</sequence>
<keyword evidence="1" id="KW-1133">Transmembrane helix</keyword>